<comment type="caution">
    <text evidence="1">The sequence shown here is derived from an EMBL/GenBank/DDBJ whole genome shotgun (WGS) entry which is preliminary data.</text>
</comment>
<gene>
    <name evidence="1" type="ORF">HPB49_005368</name>
</gene>
<dbReference type="EMBL" id="CM023476">
    <property type="protein sequence ID" value="KAH7940761.1"/>
    <property type="molecule type" value="Genomic_DNA"/>
</dbReference>
<protein>
    <submittedName>
        <fullName evidence="1">Uncharacterized protein</fullName>
    </submittedName>
</protein>
<evidence type="ECO:0000313" key="2">
    <source>
        <dbReference type="Proteomes" id="UP000821865"/>
    </source>
</evidence>
<dbReference type="Proteomes" id="UP000821865">
    <property type="component" value="Chromosome 7"/>
</dbReference>
<keyword evidence="2" id="KW-1185">Reference proteome</keyword>
<sequence>MDRELRKRDQMAAAAYTQCVVAIDPGLRRFFIAPLEKKLPSYFSTGAYFWTEAGTTGSPCESDSDCRRASHYACHNHSCACQVGHHEELVNSSLSCVFVGVPVGERCLSDESCINRNRTHCGSRHICVCRRGYYEHGGVCKTGRKLGDPCRSDAQCEAGSNASACRGSACRCKDGYYQESIGGNSTCVPEATRLQRKQTMTEASSTIILQFVTYSE</sequence>
<accession>A0ACB8CDK0</accession>
<proteinExistence type="predicted"/>
<evidence type="ECO:0000313" key="1">
    <source>
        <dbReference type="EMBL" id="KAH7940761.1"/>
    </source>
</evidence>
<organism evidence="1 2">
    <name type="scientific">Dermacentor silvarum</name>
    <name type="common">Tick</name>
    <dbReference type="NCBI Taxonomy" id="543639"/>
    <lineage>
        <taxon>Eukaryota</taxon>
        <taxon>Metazoa</taxon>
        <taxon>Ecdysozoa</taxon>
        <taxon>Arthropoda</taxon>
        <taxon>Chelicerata</taxon>
        <taxon>Arachnida</taxon>
        <taxon>Acari</taxon>
        <taxon>Parasitiformes</taxon>
        <taxon>Ixodida</taxon>
        <taxon>Ixodoidea</taxon>
        <taxon>Ixodidae</taxon>
        <taxon>Rhipicephalinae</taxon>
        <taxon>Dermacentor</taxon>
    </lineage>
</organism>
<reference evidence="1" key="1">
    <citation type="submission" date="2020-05" db="EMBL/GenBank/DDBJ databases">
        <title>Large-scale comparative analyses of tick genomes elucidate their genetic diversity and vector capacities.</title>
        <authorList>
            <person name="Jia N."/>
            <person name="Wang J."/>
            <person name="Shi W."/>
            <person name="Du L."/>
            <person name="Sun Y."/>
            <person name="Zhan W."/>
            <person name="Jiang J."/>
            <person name="Wang Q."/>
            <person name="Zhang B."/>
            <person name="Ji P."/>
            <person name="Sakyi L.B."/>
            <person name="Cui X."/>
            <person name="Yuan T."/>
            <person name="Jiang B."/>
            <person name="Yang W."/>
            <person name="Lam T.T.-Y."/>
            <person name="Chang Q."/>
            <person name="Ding S."/>
            <person name="Wang X."/>
            <person name="Zhu J."/>
            <person name="Ruan X."/>
            <person name="Zhao L."/>
            <person name="Wei J."/>
            <person name="Que T."/>
            <person name="Du C."/>
            <person name="Cheng J."/>
            <person name="Dai P."/>
            <person name="Han X."/>
            <person name="Huang E."/>
            <person name="Gao Y."/>
            <person name="Liu J."/>
            <person name="Shao H."/>
            <person name="Ye R."/>
            <person name="Li L."/>
            <person name="Wei W."/>
            <person name="Wang X."/>
            <person name="Wang C."/>
            <person name="Yang T."/>
            <person name="Huo Q."/>
            <person name="Li W."/>
            <person name="Guo W."/>
            <person name="Chen H."/>
            <person name="Zhou L."/>
            <person name="Ni X."/>
            <person name="Tian J."/>
            <person name="Zhou Y."/>
            <person name="Sheng Y."/>
            <person name="Liu T."/>
            <person name="Pan Y."/>
            <person name="Xia L."/>
            <person name="Li J."/>
            <person name="Zhao F."/>
            <person name="Cao W."/>
        </authorList>
    </citation>
    <scope>NUCLEOTIDE SEQUENCE</scope>
    <source>
        <strain evidence="1">Dsil-2018</strain>
    </source>
</reference>
<name>A0ACB8CDK0_DERSI</name>